<dbReference type="Proteomes" id="UP000887561">
    <property type="component" value="Unplaced"/>
</dbReference>
<evidence type="ECO:0000313" key="2">
    <source>
        <dbReference type="WBParaSite" id="scaffold37308_cov305.g23301"/>
    </source>
</evidence>
<reference evidence="2" key="1">
    <citation type="submission" date="2022-11" db="UniProtKB">
        <authorList>
            <consortium name="WormBaseParasite"/>
        </authorList>
    </citation>
    <scope>IDENTIFICATION</scope>
</reference>
<sequence length="70" mass="7862">MAMISSPDFDNEIENCNPDSNSKMVADKLSHGGNFTEWMSKEKFSNGDPLLILDYVGIDFHNRVLVKNAL</sequence>
<name>A0A915MIX4_MELJA</name>
<keyword evidence="1" id="KW-1185">Reference proteome</keyword>
<evidence type="ECO:0000313" key="1">
    <source>
        <dbReference type="Proteomes" id="UP000887561"/>
    </source>
</evidence>
<organism evidence="1 2">
    <name type="scientific">Meloidogyne javanica</name>
    <name type="common">Root-knot nematode worm</name>
    <dbReference type="NCBI Taxonomy" id="6303"/>
    <lineage>
        <taxon>Eukaryota</taxon>
        <taxon>Metazoa</taxon>
        <taxon>Ecdysozoa</taxon>
        <taxon>Nematoda</taxon>
        <taxon>Chromadorea</taxon>
        <taxon>Rhabditida</taxon>
        <taxon>Tylenchina</taxon>
        <taxon>Tylenchomorpha</taxon>
        <taxon>Tylenchoidea</taxon>
        <taxon>Meloidogynidae</taxon>
        <taxon>Meloidogyninae</taxon>
        <taxon>Meloidogyne</taxon>
        <taxon>Meloidogyne incognita group</taxon>
    </lineage>
</organism>
<protein>
    <submittedName>
        <fullName evidence="2">Uncharacterized protein</fullName>
    </submittedName>
</protein>
<dbReference type="AlphaFoldDB" id="A0A915MIX4"/>
<dbReference type="WBParaSite" id="scaffold37308_cov305.g23301">
    <property type="protein sequence ID" value="scaffold37308_cov305.g23301"/>
    <property type="gene ID" value="scaffold37308_cov305.g23301"/>
</dbReference>
<accession>A0A915MIX4</accession>
<proteinExistence type="predicted"/>